<dbReference type="PANTHER" id="PTHR42929">
    <property type="entry name" value="INNER MEMBRANE ABC TRANSPORTER PERMEASE PROTEIN YDCU-RELATED-RELATED"/>
    <property type="match status" value="1"/>
</dbReference>
<dbReference type="PANTHER" id="PTHR42929:SF1">
    <property type="entry name" value="INNER MEMBRANE ABC TRANSPORTER PERMEASE PROTEIN YDCU-RELATED"/>
    <property type="match status" value="1"/>
</dbReference>
<gene>
    <name evidence="11" type="ORF">DKG74_05490</name>
</gene>
<dbReference type="PROSITE" id="PS50928">
    <property type="entry name" value="ABC_TM1"/>
    <property type="match status" value="1"/>
</dbReference>
<reference evidence="11 12" key="1">
    <citation type="submission" date="2018-05" db="EMBL/GenBank/DDBJ databases">
        <title>Zavarzinia sp. HR-AS.</title>
        <authorList>
            <person name="Lee Y."/>
            <person name="Jeon C.O."/>
        </authorList>
    </citation>
    <scope>NUCLEOTIDE SEQUENCE [LARGE SCALE GENOMIC DNA]</scope>
    <source>
        <strain evidence="11 12">HR-AS</strain>
    </source>
</reference>
<feature type="domain" description="ABC transmembrane type-1" evidence="10">
    <location>
        <begin position="92"/>
        <end position="309"/>
    </location>
</feature>
<evidence type="ECO:0000259" key="10">
    <source>
        <dbReference type="PROSITE" id="PS50928"/>
    </source>
</evidence>
<sequence length="330" mass="34715">MVDLADPAGPLSEGLGQGTERLTGHRRRDGDAMNETWRSWLSGTPWLLMIGCFFILPLAGLLLMSFSGEGGFPSLDNYRVVLGEGSDRPAVLLRTIGTALSVVLLSIAIAVPAAYYLAKCVLSARVQAAVLALVAVTFLVGPLVRTVAWRGILGRSGLVNTVLQGLGVIDEPIMALLYGRPAVIVAMTYNAFPFMLFTVFLAMKMIDDRYLAAGRDLGAGPATVFWRIVLPLAAPGIWTGAILVFVPTISTVLEPEILGGTSGRLAATEIRDQFFHALNWPMGSTLTIVLIVAGGVAILALALVTAALARLSGRIGIAMRAGSTGAGSAR</sequence>
<dbReference type="OrthoDB" id="7915284at2"/>
<name>A0A317EFY3_9PROT</name>
<feature type="transmembrane region" description="Helical" evidence="8">
    <location>
        <begin position="182"/>
        <end position="203"/>
    </location>
</feature>
<comment type="caution">
    <text evidence="11">The sequence shown here is derived from an EMBL/GenBank/DDBJ whole genome shotgun (WGS) entry which is preliminary data.</text>
</comment>
<keyword evidence="12" id="KW-1185">Reference proteome</keyword>
<organism evidence="11 12">
    <name type="scientific">Zavarzinia aquatilis</name>
    <dbReference type="NCBI Taxonomy" id="2211142"/>
    <lineage>
        <taxon>Bacteria</taxon>
        <taxon>Pseudomonadati</taxon>
        <taxon>Pseudomonadota</taxon>
        <taxon>Alphaproteobacteria</taxon>
        <taxon>Rhodospirillales</taxon>
        <taxon>Zavarziniaceae</taxon>
        <taxon>Zavarzinia</taxon>
    </lineage>
</organism>
<dbReference type="Pfam" id="PF00528">
    <property type="entry name" value="BPD_transp_1"/>
    <property type="match status" value="1"/>
</dbReference>
<dbReference type="Proteomes" id="UP000245461">
    <property type="component" value="Unassembled WGS sequence"/>
</dbReference>
<keyword evidence="6 8" id="KW-1133">Transmembrane helix</keyword>
<keyword evidence="4" id="KW-1003">Cell membrane</keyword>
<proteinExistence type="inferred from homology"/>
<evidence type="ECO:0000256" key="5">
    <source>
        <dbReference type="ARBA" id="ARBA00022692"/>
    </source>
</evidence>
<dbReference type="EMBL" id="QGLE01000002">
    <property type="protein sequence ID" value="PWR25214.1"/>
    <property type="molecule type" value="Genomic_DNA"/>
</dbReference>
<evidence type="ECO:0000256" key="7">
    <source>
        <dbReference type="ARBA" id="ARBA00023136"/>
    </source>
</evidence>
<feature type="transmembrane region" description="Helical" evidence="8">
    <location>
        <begin position="288"/>
        <end position="311"/>
    </location>
</feature>
<dbReference type="SUPFAM" id="SSF161098">
    <property type="entry name" value="MetI-like"/>
    <property type="match status" value="1"/>
</dbReference>
<feature type="transmembrane region" description="Helical" evidence="8">
    <location>
        <begin position="96"/>
        <end position="117"/>
    </location>
</feature>
<keyword evidence="5 8" id="KW-0812">Transmembrane</keyword>
<evidence type="ECO:0000256" key="9">
    <source>
        <dbReference type="SAM" id="MobiDB-lite"/>
    </source>
</evidence>
<dbReference type="AlphaFoldDB" id="A0A317EFY3"/>
<dbReference type="Gene3D" id="1.10.3720.10">
    <property type="entry name" value="MetI-like"/>
    <property type="match status" value="1"/>
</dbReference>
<protein>
    <recommendedName>
        <fullName evidence="10">ABC transmembrane type-1 domain-containing protein</fullName>
    </recommendedName>
</protein>
<evidence type="ECO:0000313" key="11">
    <source>
        <dbReference type="EMBL" id="PWR25214.1"/>
    </source>
</evidence>
<dbReference type="GO" id="GO:0005886">
    <property type="term" value="C:plasma membrane"/>
    <property type="evidence" value="ECO:0007669"/>
    <property type="project" value="UniProtKB-SubCell"/>
</dbReference>
<evidence type="ECO:0000256" key="6">
    <source>
        <dbReference type="ARBA" id="ARBA00022989"/>
    </source>
</evidence>
<feature type="transmembrane region" description="Helical" evidence="8">
    <location>
        <begin position="46"/>
        <end position="66"/>
    </location>
</feature>
<evidence type="ECO:0000256" key="2">
    <source>
        <dbReference type="ARBA" id="ARBA00007069"/>
    </source>
</evidence>
<evidence type="ECO:0000256" key="1">
    <source>
        <dbReference type="ARBA" id="ARBA00004651"/>
    </source>
</evidence>
<dbReference type="GO" id="GO:0055085">
    <property type="term" value="P:transmembrane transport"/>
    <property type="evidence" value="ECO:0007669"/>
    <property type="project" value="InterPro"/>
</dbReference>
<accession>A0A317EFY3</accession>
<dbReference type="InterPro" id="IPR000515">
    <property type="entry name" value="MetI-like"/>
</dbReference>
<feature type="transmembrane region" description="Helical" evidence="8">
    <location>
        <begin position="129"/>
        <end position="148"/>
    </location>
</feature>
<evidence type="ECO:0000256" key="8">
    <source>
        <dbReference type="RuleBase" id="RU363032"/>
    </source>
</evidence>
<evidence type="ECO:0000256" key="4">
    <source>
        <dbReference type="ARBA" id="ARBA00022475"/>
    </source>
</evidence>
<dbReference type="InterPro" id="IPR035906">
    <property type="entry name" value="MetI-like_sf"/>
</dbReference>
<evidence type="ECO:0000256" key="3">
    <source>
        <dbReference type="ARBA" id="ARBA00022448"/>
    </source>
</evidence>
<dbReference type="CDD" id="cd06261">
    <property type="entry name" value="TM_PBP2"/>
    <property type="match status" value="1"/>
</dbReference>
<comment type="subcellular location">
    <subcellularLocation>
        <location evidence="1 8">Cell membrane</location>
        <topology evidence="1 8">Multi-pass membrane protein</topology>
    </subcellularLocation>
</comment>
<evidence type="ECO:0000313" key="12">
    <source>
        <dbReference type="Proteomes" id="UP000245461"/>
    </source>
</evidence>
<feature type="region of interest" description="Disordered" evidence="9">
    <location>
        <begin position="1"/>
        <end position="28"/>
    </location>
</feature>
<keyword evidence="3 8" id="KW-0813">Transport</keyword>
<comment type="similarity">
    <text evidence="2">Belongs to the binding-protein-dependent transport system permease family. CysTW subfamily.</text>
</comment>
<feature type="transmembrane region" description="Helical" evidence="8">
    <location>
        <begin position="224"/>
        <end position="246"/>
    </location>
</feature>
<keyword evidence="7 8" id="KW-0472">Membrane</keyword>